<gene>
    <name evidence="2" type="ORF">ACFS7Z_10840</name>
</gene>
<dbReference type="EMBL" id="JBHUOX010000006">
    <property type="protein sequence ID" value="MFD3000859.1"/>
    <property type="molecule type" value="Genomic_DNA"/>
</dbReference>
<keyword evidence="1" id="KW-1133">Transmembrane helix</keyword>
<comment type="caution">
    <text evidence="2">The sequence shown here is derived from an EMBL/GenBank/DDBJ whole genome shotgun (WGS) entry which is preliminary data.</text>
</comment>
<keyword evidence="3" id="KW-1185">Reference proteome</keyword>
<dbReference type="Proteomes" id="UP001597641">
    <property type="component" value="Unassembled WGS sequence"/>
</dbReference>
<evidence type="ECO:0000313" key="2">
    <source>
        <dbReference type="EMBL" id="MFD3000859.1"/>
    </source>
</evidence>
<protein>
    <submittedName>
        <fullName evidence="2">Uncharacterized protein</fullName>
    </submittedName>
</protein>
<dbReference type="RefSeq" id="WP_377484324.1">
    <property type="nucleotide sequence ID" value="NZ_JBHUOX010000006.1"/>
</dbReference>
<evidence type="ECO:0000256" key="1">
    <source>
        <dbReference type="SAM" id="Phobius"/>
    </source>
</evidence>
<proteinExistence type="predicted"/>
<keyword evidence="1" id="KW-0812">Transmembrane</keyword>
<name>A0ABW6BWU7_9BACT</name>
<evidence type="ECO:0000313" key="3">
    <source>
        <dbReference type="Proteomes" id="UP001597641"/>
    </source>
</evidence>
<sequence>MKALEEVEAPHFTHSLSNNHLTGCNLLQGVAYTMAYVFMAFSKRRDTGYDILPQVVYKVSLTYIALKAKPILLQC</sequence>
<accession>A0ABW6BWU7</accession>
<organism evidence="2 3">
    <name type="scientific">Pontibacter toksunensis</name>
    <dbReference type="NCBI Taxonomy" id="1332631"/>
    <lineage>
        <taxon>Bacteria</taxon>
        <taxon>Pseudomonadati</taxon>
        <taxon>Bacteroidota</taxon>
        <taxon>Cytophagia</taxon>
        <taxon>Cytophagales</taxon>
        <taxon>Hymenobacteraceae</taxon>
        <taxon>Pontibacter</taxon>
    </lineage>
</organism>
<feature type="transmembrane region" description="Helical" evidence="1">
    <location>
        <begin position="20"/>
        <end position="41"/>
    </location>
</feature>
<reference evidence="3" key="1">
    <citation type="journal article" date="2019" name="Int. J. Syst. Evol. Microbiol.">
        <title>The Global Catalogue of Microorganisms (GCM) 10K type strain sequencing project: providing services to taxonomists for standard genome sequencing and annotation.</title>
        <authorList>
            <consortium name="The Broad Institute Genomics Platform"/>
            <consortium name="The Broad Institute Genome Sequencing Center for Infectious Disease"/>
            <person name="Wu L."/>
            <person name="Ma J."/>
        </authorList>
    </citation>
    <scope>NUCLEOTIDE SEQUENCE [LARGE SCALE GENOMIC DNA]</scope>
    <source>
        <strain evidence="3">KCTC 23984</strain>
    </source>
</reference>
<keyword evidence="1" id="KW-0472">Membrane</keyword>